<proteinExistence type="predicted"/>
<dbReference type="EMBL" id="CAQQ02141423">
    <property type="status" value="NOT_ANNOTATED_CDS"/>
    <property type="molecule type" value="Genomic_DNA"/>
</dbReference>
<sequence>MLDVTFDFLSLDQVKSKFVDGFYYAEGCLLAFSGIDVGSTLEKHFLHDCHGSEMDWVILKCTGSCTTDSESKMFNLTEINCMTGEYFCRTNEFLLKTLIDS</sequence>
<reference evidence="2" key="1">
    <citation type="submission" date="2013-02" db="EMBL/GenBank/DDBJ databases">
        <authorList>
            <person name="Hughes D."/>
        </authorList>
    </citation>
    <scope>NUCLEOTIDE SEQUENCE</scope>
    <source>
        <strain>Durham</strain>
        <strain evidence="2">NC isolate 2 -- Noor lab</strain>
    </source>
</reference>
<accession>T1GAU2</accession>
<reference evidence="1" key="2">
    <citation type="submission" date="2015-06" db="UniProtKB">
        <authorList>
            <consortium name="EnsemblMetazoa"/>
        </authorList>
    </citation>
    <scope>IDENTIFICATION</scope>
</reference>
<protein>
    <submittedName>
        <fullName evidence="1">Uncharacterized protein</fullName>
    </submittedName>
</protein>
<dbReference type="HOGENOM" id="CLU_2294848_0_0_1"/>
<keyword evidence="2" id="KW-1185">Reference proteome</keyword>
<evidence type="ECO:0000313" key="2">
    <source>
        <dbReference type="Proteomes" id="UP000015102"/>
    </source>
</evidence>
<evidence type="ECO:0000313" key="1">
    <source>
        <dbReference type="EnsemblMetazoa" id="MESCA000355-PA"/>
    </source>
</evidence>
<dbReference type="EnsemblMetazoa" id="MESCA000355-RA">
    <property type="protein sequence ID" value="MESCA000355-PA"/>
    <property type="gene ID" value="MESCA000355"/>
</dbReference>
<dbReference type="EMBL" id="CAQQ02141424">
    <property type="status" value="NOT_ANNOTATED_CDS"/>
    <property type="molecule type" value="Genomic_DNA"/>
</dbReference>
<name>T1GAU2_MEGSC</name>
<dbReference type="AlphaFoldDB" id="T1GAU2"/>
<organism evidence="1 2">
    <name type="scientific">Megaselia scalaris</name>
    <name type="common">Humpbacked fly</name>
    <name type="synonym">Phora scalaris</name>
    <dbReference type="NCBI Taxonomy" id="36166"/>
    <lineage>
        <taxon>Eukaryota</taxon>
        <taxon>Metazoa</taxon>
        <taxon>Ecdysozoa</taxon>
        <taxon>Arthropoda</taxon>
        <taxon>Hexapoda</taxon>
        <taxon>Insecta</taxon>
        <taxon>Pterygota</taxon>
        <taxon>Neoptera</taxon>
        <taxon>Endopterygota</taxon>
        <taxon>Diptera</taxon>
        <taxon>Brachycera</taxon>
        <taxon>Muscomorpha</taxon>
        <taxon>Platypezoidea</taxon>
        <taxon>Phoridae</taxon>
        <taxon>Megaseliini</taxon>
        <taxon>Megaselia</taxon>
    </lineage>
</organism>
<dbReference type="Proteomes" id="UP000015102">
    <property type="component" value="Unassembled WGS sequence"/>
</dbReference>